<reference evidence="8 9" key="1">
    <citation type="submission" date="2023-11" db="EMBL/GenBank/DDBJ databases">
        <title>Bacillus jintuensis, isolated from a mudflat on the Beibu Gulf coast.</title>
        <authorList>
            <person name="Li M."/>
        </authorList>
    </citation>
    <scope>NUCLEOTIDE SEQUENCE [LARGE SCALE GENOMIC DNA]</scope>
    <source>
        <strain evidence="8 9">31A1R</strain>
    </source>
</reference>
<feature type="transmembrane region" description="Helical" evidence="6">
    <location>
        <begin position="284"/>
        <end position="306"/>
    </location>
</feature>
<evidence type="ECO:0000256" key="4">
    <source>
        <dbReference type="ARBA" id="ARBA00022989"/>
    </source>
</evidence>
<accession>A0ABU5IXQ5</accession>
<keyword evidence="5 6" id="KW-0472">Membrane</keyword>
<name>A0ABU5IXQ5_9BACI</name>
<comment type="caution">
    <text evidence="8">The sequence shown here is derived from an EMBL/GenBank/DDBJ whole genome shotgun (WGS) entry which is preliminary data.</text>
</comment>
<feature type="transmembrane region" description="Helical" evidence="6">
    <location>
        <begin position="312"/>
        <end position="333"/>
    </location>
</feature>
<evidence type="ECO:0000256" key="5">
    <source>
        <dbReference type="ARBA" id="ARBA00023136"/>
    </source>
</evidence>
<evidence type="ECO:0000256" key="2">
    <source>
        <dbReference type="ARBA" id="ARBA00022475"/>
    </source>
</evidence>
<evidence type="ECO:0000256" key="1">
    <source>
        <dbReference type="ARBA" id="ARBA00004651"/>
    </source>
</evidence>
<keyword evidence="2" id="KW-1003">Cell membrane</keyword>
<dbReference type="PANTHER" id="PTHR30294">
    <property type="entry name" value="MEMBRANE COMPONENT OF ABC TRANSPORTER YHHJ-RELATED"/>
    <property type="match status" value="1"/>
</dbReference>
<proteinExistence type="predicted"/>
<feature type="domain" description="ABC-2 type transporter transmembrane" evidence="7">
    <location>
        <begin position="22"/>
        <end position="371"/>
    </location>
</feature>
<dbReference type="InterPro" id="IPR051449">
    <property type="entry name" value="ABC-2_transporter_component"/>
</dbReference>
<comment type="subcellular location">
    <subcellularLocation>
        <location evidence="1">Cell membrane</location>
        <topology evidence="1">Multi-pass membrane protein</topology>
    </subcellularLocation>
</comment>
<sequence length="385" mass="43866">MNLGIFFVKFMRIIKSPFSLLNLVVVPIGATLGLGFLLEKGQQDLVIPVAFVDEDQSGFSETVKTRLQNQPKIQLYFPSRKEAERMILRKEVDSVFVIKEGFEDSLLIEKREESVEVWITSSSLAEGIVRELIASEVLRMTSNIKAAEFIVKHYKKQNKSSFELNYLWQEAFNYSDKQWEPAPLMTIDYETFRDENSVKDLGKSTYSPFLGLWTFFSLFSCFLSIGWIVGERSLIFPRIKSTYKGLFSYIAQSVGVLFIFQCIQVILSVFLLSRIKAIEINLDIIVSMILFIFIGLALSVLLASVSTREKNYYLVSSLLVLLIGIVGGSFFPLQELSNKLSSLSFLFPQALLLDNSYSTLTIDEIFYISVISCITLLAIRRLHIK</sequence>
<evidence type="ECO:0000313" key="8">
    <source>
        <dbReference type="EMBL" id="MDZ5471938.1"/>
    </source>
</evidence>
<evidence type="ECO:0000256" key="6">
    <source>
        <dbReference type="SAM" id="Phobius"/>
    </source>
</evidence>
<evidence type="ECO:0000313" key="9">
    <source>
        <dbReference type="Proteomes" id="UP001290455"/>
    </source>
</evidence>
<dbReference type="RefSeq" id="WP_322446226.1">
    <property type="nucleotide sequence ID" value="NZ_JAXOFX010000004.1"/>
</dbReference>
<dbReference type="Pfam" id="PF12698">
    <property type="entry name" value="ABC2_membrane_3"/>
    <property type="match status" value="1"/>
</dbReference>
<dbReference type="Gene3D" id="3.40.1710.10">
    <property type="entry name" value="abc type-2 transporter like domain"/>
    <property type="match status" value="1"/>
</dbReference>
<feature type="transmembrane region" description="Helical" evidence="6">
    <location>
        <begin position="20"/>
        <end position="38"/>
    </location>
</feature>
<evidence type="ECO:0000256" key="3">
    <source>
        <dbReference type="ARBA" id="ARBA00022692"/>
    </source>
</evidence>
<feature type="transmembrane region" description="Helical" evidence="6">
    <location>
        <begin position="209"/>
        <end position="229"/>
    </location>
</feature>
<dbReference type="InterPro" id="IPR013525">
    <property type="entry name" value="ABC2_TM"/>
</dbReference>
<dbReference type="Proteomes" id="UP001290455">
    <property type="component" value="Unassembled WGS sequence"/>
</dbReference>
<protein>
    <submittedName>
        <fullName evidence="8">ABC transporter permease</fullName>
    </submittedName>
</protein>
<dbReference type="PANTHER" id="PTHR30294:SF29">
    <property type="entry name" value="MULTIDRUG ABC TRANSPORTER PERMEASE YBHS-RELATED"/>
    <property type="match status" value="1"/>
</dbReference>
<evidence type="ECO:0000259" key="7">
    <source>
        <dbReference type="Pfam" id="PF12698"/>
    </source>
</evidence>
<keyword evidence="9" id="KW-1185">Reference proteome</keyword>
<feature type="transmembrane region" description="Helical" evidence="6">
    <location>
        <begin position="249"/>
        <end position="272"/>
    </location>
</feature>
<gene>
    <name evidence="8" type="ORF">SM124_09280</name>
</gene>
<dbReference type="EMBL" id="JAXOFX010000004">
    <property type="protein sequence ID" value="MDZ5471938.1"/>
    <property type="molecule type" value="Genomic_DNA"/>
</dbReference>
<organism evidence="8 9">
    <name type="scientific">Robertmurraya mangrovi</name>
    <dbReference type="NCBI Taxonomy" id="3098077"/>
    <lineage>
        <taxon>Bacteria</taxon>
        <taxon>Bacillati</taxon>
        <taxon>Bacillota</taxon>
        <taxon>Bacilli</taxon>
        <taxon>Bacillales</taxon>
        <taxon>Bacillaceae</taxon>
        <taxon>Robertmurraya</taxon>
    </lineage>
</organism>
<keyword evidence="3 6" id="KW-0812">Transmembrane</keyword>
<feature type="transmembrane region" description="Helical" evidence="6">
    <location>
        <begin position="365"/>
        <end position="382"/>
    </location>
</feature>
<keyword evidence="4 6" id="KW-1133">Transmembrane helix</keyword>